<keyword evidence="3" id="KW-0143">Chaperone</keyword>
<dbReference type="EMBL" id="BMGC01000037">
    <property type="protein sequence ID" value="GGB44023.1"/>
    <property type="molecule type" value="Genomic_DNA"/>
</dbReference>
<accession>A0A916TGJ7</accession>
<evidence type="ECO:0000313" key="8">
    <source>
        <dbReference type="Proteomes" id="UP000621454"/>
    </source>
</evidence>
<evidence type="ECO:0000256" key="4">
    <source>
        <dbReference type="ARBA" id="ARBA00034320"/>
    </source>
</evidence>
<dbReference type="PANTHER" id="PTHR13748">
    <property type="entry name" value="COBW-RELATED"/>
    <property type="match status" value="1"/>
</dbReference>
<dbReference type="Proteomes" id="UP000621454">
    <property type="component" value="Unassembled WGS sequence"/>
</dbReference>
<sequence>MSGRAAGGRHAVPVVVIAGFLGAGKTTLLNHLLRHANGRRIGVVVNDFGSINVDALLVSGQVGAQMTLSNGCICCSVGPDELHDTLARLARPSAGLDAVIIEASGLAEPGTLISMVVTAADPHVAYGGLVYVVDARHAAFDGDNRGGWAESAGRVADPQVPQVPGPDGAITSVVRAARVLRTHVALGDLVLVNKSDLVDESRRTQLTAAIREVNRQATILCTRDAVVDPDLILDAATARADDGPRQLGFDELLADLDCDHAGHHHLHEGFTSVEFSSTDPLDPRALADFLREPPVGVFRVKGVVWFDLPAHRGGYEVHSVGGHVRMRERRWRHDEQPSSALVVIGVDVDSDQAQAAMAALRRTATPDAPGVSDGSDLSDAAERIMLPITRYLI</sequence>
<dbReference type="GO" id="GO:0016787">
    <property type="term" value="F:hydrolase activity"/>
    <property type="evidence" value="ECO:0007669"/>
    <property type="project" value="UniProtKB-KW"/>
</dbReference>
<dbReference type="Pfam" id="PF07683">
    <property type="entry name" value="CobW_C"/>
    <property type="match status" value="1"/>
</dbReference>
<dbReference type="PANTHER" id="PTHR13748:SF62">
    <property type="entry name" value="COBW DOMAIN-CONTAINING PROTEIN"/>
    <property type="match status" value="1"/>
</dbReference>
<evidence type="ECO:0000256" key="3">
    <source>
        <dbReference type="ARBA" id="ARBA00023186"/>
    </source>
</evidence>
<evidence type="ECO:0000256" key="2">
    <source>
        <dbReference type="ARBA" id="ARBA00022801"/>
    </source>
</evidence>
<proteinExistence type="inferred from homology"/>
<dbReference type="RefSeq" id="WP_188588132.1">
    <property type="nucleotide sequence ID" value="NZ_BMGC01000037.1"/>
</dbReference>
<dbReference type="Gene3D" id="3.40.50.300">
    <property type="entry name" value="P-loop containing nucleotide triphosphate hydrolases"/>
    <property type="match status" value="1"/>
</dbReference>
<dbReference type="SUPFAM" id="SSF52540">
    <property type="entry name" value="P-loop containing nucleoside triphosphate hydrolases"/>
    <property type="match status" value="1"/>
</dbReference>
<dbReference type="InterPro" id="IPR011629">
    <property type="entry name" value="CobW-like_C"/>
</dbReference>
<dbReference type="CDD" id="cd03112">
    <property type="entry name" value="CobW-like"/>
    <property type="match status" value="1"/>
</dbReference>
<dbReference type="InterPro" id="IPR051316">
    <property type="entry name" value="Zinc-reg_GTPase_activator"/>
</dbReference>
<gene>
    <name evidence="7" type="ORF">GCM10011489_34470</name>
</gene>
<dbReference type="GO" id="GO:0005737">
    <property type="term" value="C:cytoplasm"/>
    <property type="evidence" value="ECO:0007669"/>
    <property type="project" value="TreeGrafter"/>
</dbReference>
<evidence type="ECO:0000259" key="6">
    <source>
        <dbReference type="SMART" id="SM00833"/>
    </source>
</evidence>
<reference evidence="7" key="2">
    <citation type="submission" date="2020-09" db="EMBL/GenBank/DDBJ databases">
        <authorList>
            <person name="Sun Q."/>
            <person name="Zhou Y."/>
        </authorList>
    </citation>
    <scope>NUCLEOTIDE SEQUENCE</scope>
    <source>
        <strain evidence="7">CGMCC 1.12827</strain>
    </source>
</reference>
<dbReference type="InterPro" id="IPR003495">
    <property type="entry name" value="CobW/HypB/UreG_nucleotide-bd"/>
</dbReference>
<dbReference type="InterPro" id="IPR036627">
    <property type="entry name" value="CobW-likC_sf"/>
</dbReference>
<keyword evidence="1" id="KW-0547">Nucleotide-binding</keyword>
<comment type="similarity">
    <text evidence="4">Belongs to the SIMIBI class G3E GTPase family. ZNG1 subfamily.</text>
</comment>
<comment type="caution">
    <text evidence="7">The sequence shown here is derived from an EMBL/GenBank/DDBJ whole genome shotgun (WGS) entry which is preliminary data.</text>
</comment>
<keyword evidence="2" id="KW-0378">Hydrolase</keyword>
<name>A0A916TGJ7_9ACTN</name>
<dbReference type="GO" id="GO:0000166">
    <property type="term" value="F:nucleotide binding"/>
    <property type="evidence" value="ECO:0007669"/>
    <property type="project" value="UniProtKB-KW"/>
</dbReference>
<evidence type="ECO:0000313" key="7">
    <source>
        <dbReference type="EMBL" id="GGB44023.1"/>
    </source>
</evidence>
<dbReference type="InterPro" id="IPR027417">
    <property type="entry name" value="P-loop_NTPase"/>
</dbReference>
<organism evidence="7 8">
    <name type="scientific">Gordonia jinhuaensis</name>
    <dbReference type="NCBI Taxonomy" id="1517702"/>
    <lineage>
        <taxon>Bacteria</taxon>
        <taxon>Bacillati</taxon>
        <taxon>Actinomycetota</taxon>
        <taxon>Actinomycetes</taxon>
        <taxon>Mycobacteriales</taxon>
        <taxon>Gordoniaceae</taxon>
        <taxon>Gordonia</taxon>
    </lineage>
</organism>
<dbReference type="SMART" id="SM00833">
    <property type="entry name" value="CobW_C"/>
    <property type="match status" value="1"/>
</dbReference>
<dbReference type="Pfam" id="PF02492">
    <property type="entry name" value="cobW"/>
    <property type="match status" value="1"/>
</dbReference>
<evidence type="ECO:0000256" key="1">
    <source>
        <dbReference type="ARBA" id="ARBA00022741"/>
    </source>
</evidence>
<reference evidence="7" key="1">
    <citation type="journal article" date="2014" name="Int. J. Syst. Evol. Microbiol.">
        <title>Complete genome sequence of Corynebacterium casei LMG S-19264T (=DSM 44701T), isolated from a smear-ripened cheese.</title>
        <authorList>
            <consortium name="US DOE Joint Genome Institute (JGI-PGF)"/>
            <person name="Walter F."/>
            <person name="Albersmeier A."/>
            <person name="Kalinowski J."/>
            <person name="Ruckert C."/>
        </authorList>
    </citation>
    <scope>NUCLEOTIDE SEQUENCE</scope>
    <source>
        <strain evidence="7">CGMCC 1.12827</strain>
    </source>
</reference>
<dbReference type="Gene3D" id="3.30.1220.10">
    <property type="entry name" value="CobW-like, C-terminal domain"/>
    <property type="match status" value="1"/>
</dbReference>
<comment type="catalytic activity">
    <reaction evidence="5">
        <text>GTP + H2O = GDP + phosphate + H(+)</text>
        <dbReference type="Rhea" id="RHEA:19669"/>
        <dbReference type="ChEBI" id="CHEBI:15377"/>
        <dbReference type="ChEBI" id="CHEBI:15378"/>
        <dbReference type="ChEBI" id="CHEBI:37565"/>
        <dbReference type="ChEBI" id="CHEBI:43474"/>
        <dbReference type="ChEBI" id="CHEBI:58189"/>
    </reaction>
    <physiologicalReaction direction="left-to-right" evidence="5">
        <dbReference type="Rhea" id="RHEA:19670"/>
    </physiologicalReaction>
</comment>
<feature type="domain" description="CobW C-terminal" evidence="6">
    <location>
        <begin position="270"/>
        <end position="361"/>
    </location>
</feature>
<dbReference type="AlphaFoldDB" id="A0A916TGJ7"/>
<protein>
    <submittedName>
        <fullName evidence="7">Cobalamin biosynthesis protein CobW</fullName>
    </submittedName>
</protein>
<dbReference type="SUPFAM" id="SSF90002">
    <property type="entry name" value="Hypothetical protein YjiA, C-terminal domain"/>
    <property type="match status" value="1"/>
</dbReference>
<keyword evidence="8" id="KW-1185">Reference proteome</keyword>
<evidence type="ECO:0000256" key="5">
    <source>
        <dbReference type="ARBA" id="ARBA00049117"/>
    </source>
</evidence>